<feature type="non-terminal residue" evidence="1">
    <location>
        <position position="31"/>
    </location>
</feature>
<evidence type="ECO:0000313" key="1">
    <source>
        <dbReference type="EMBL" id="KKL15856.1"/>
    </source>
</evidence>
<sequence>MILKHRPRFKLESTHAKITSHAGLVLIEKMA</sequence>
<proteinExistence type="predicted"/>
<name>A0A0F9DDI8_9ZZZZ</name>
<dbReference type="EMBL" id="LAZR01039900">
    <property type="protein sequence ID" value="KKL15856.1"/>
    <property type="molecule type" value="Genomic_DNA"/>
</dbReference>
<comment type="caution">
    <text evidence="1">The sequence shown here is derived from an EMBL/GenBank/DDBJ whole genome shotgun (WGS) entry which is preliminary data.</text>
</comment>
<reference evidence="1" key="1">
    <citation type="journal article" date="2015" name="Nature">
        <title>Complex archaea that bridge the gap between prokaryotes and eukaryotes.</title>
        <authorList>
            <person name="Spang A."/>
            <person name="Saw J.H."/>
            <person name="Jorgensen S.L."/>
            <person name="Zaremba-Niedzwiedzka K."/>
            <person name="Martijn J."/>
            <person name="Lind A.E."/>
            <person name="van Eijk R."/>
            <person name="Schleper C."/>
            <person name="Guy L."/>
            <person name="Ettema T.J."/>
        </authorList>
    </citation>
    <scope>NUCLEOTIDE SEQUENCE</scope>
</reference>
<dbReference type="AlphaFoldDB" id="A0A0F9DDI8"/>
<gene>
    <name evidence="1" type="ORF">LCGC14_2501440</name>
</gene>
<protein>
    <submittedName>
        <fullName evidence="1">Uncharacterized protein</fullName>
    </submittedName>
</protein>
<accession>A0A0F9DDI8</accession>
<organism evidence="1">
    <name type="scientific">marine sediment metagenome</name>
    <dbReference type="NCBI Taxonomy" id="412755"/>
    <lineage>
        <taxon>unclassified sequences</taxon>
        <taxon>metagenomes</taxon>
        <taxon>ecological metagenomes</taxon>
    </lineage>
</organism>